<accession>H5S9H4</accession>
<dbReference type="EMBL" id="AP011640">
    <property type="protein sequence ID" value="BAL52810.1"/>
    <property type="molecule type" value="Genomic_DNA"/>
</dbReference>
<proteinExistence type="predicted"/>
<dbReference type="AlphaFoldDB" id="H5S9H4"/>
<evidence type="ECO:0000313" key="1">
    <source>
        <dbReference type="EMBL" id="BAL52810.1"/>
    </source>
</evidence>
<gene>
    <name evidence="1" type="ORF">HGMM_F03C06C15</name>
</gene>
<organism evidence="1">
    <name type="scientific">uncultured prokaryote</name>
    <dbReference type="NCBI Taxonomy" id="198431"/>
    <lineage>
        <taxon>unclassified sequences</taxon>
        <taxon>environmental samples</taxon>
    </lineage>
</organism>
<protein>
    <submittedName>
        <fullName evidence="1">Uncharacterized protein</fullName>
    </submittedName>
</protein>
<reference evidence="1" key="1">
    <citation type="journal article" date="2005" name="Environ. Microbiol.">
        <title>Genetic and functional properties of uncultivated thermophilic crenarchaeotes from a subsurface gold mine as revealed by analysis of genome fragments.</title>
        <authorList>
            <person name="Nunoura T."/>
            <person name="Hirayama H."/>
            <person name="Takami H."/>
            <person name="Oida H."/>
            <person name="Nishi S."/>
            <person name="Shimamura S."/>
            <person name="Suzuki Y."/>
            <person name="Inagaki F."/>
            <person name="Takai K."/>
            <person name="Nealson K.H."/>
            <person name="Horikoshi K."/>
        </authorList>
    </citation>
    <scope>NUCLEOTIDE SEQUENCE</scope>
</reference>
<name>H5S9H4_9ZZZZ</name>
<reference evidence="1" key="2">
    <citation type="journal article" date="2012" name="PLoS ONE">
        <title>A Deeply Branching Thermophilic Bacterium with an Ancient Acetyl-CoA Pathway Dominates a Subsurface Ecosystem.</title>
        <authorList>
            <person name="Takami H."/>
            <person name="Noguchi H."/>
            <person name="Takaki Y."/>
            <person name="Uchiyama I."/>
            <person name="Toyoda A."/>
            <person name="Nishi S."/>
            <person name="Chee G.-J."/>
            <person name="Arai W."/>
            <person name="Nunoura T."/>
            <person name="Itoh T."/>
            <person name="Hattori M."/>
            <person name="Takai K."/>
        </authorList>
    </citation>
    <scope>NUCLEOTIDE SEQUENCE</scope>
</reference>
<sequence>MAQSLLKQPVQGGALCLYLPNEVSFQHSTVAQKLCTAASDATTMALGLHDKDAGWADQEVVDITDLGEGQIMEHMPAKCSQRFKGCTDLLLTRCALRGSI</sequence>